<organism evidence="1 2">
    <name type="scientific">Aegilops tauschii subsp. strangulata</name>
    <name type="common">Goatgrass</name>
    <dbReference type="NCBI Taxonomy" id="200361"/>
    <lineage>
        <taxon>Eukaryota</taxon>
        <taxon>Viridiplantae</taxon>
        <taxon>Streptophyta</taxon>
        <taxon>Embryophyta</taxon>
        <taxon>Tracheophyta</taxon>
        <taxon>Spermatophyta</taxon>
        <taxon>Magnoliopsida</taxon>
        <taxon>Liliopsida</taxon>
        <taxon>Poales</taxon>
        <taxon>Poaceae</taxon>
        <taxon>BOP clade</taxon>
        <taxon>Pooideae</taxon>
        <taxon>Triticodae</taxon>
        <taxon>Triticeae</taxon>
        <taxon>Triticinae</taxon>
        <taxon>Aegilops</taxon>
    </lineage>
</organism>
<accession>A0A453E1L2</accession>
<reference evidence="1" key="3">
    <citation type="journal article" date="2017" name="Nature">
        <title>Genome sequence of the progenitor of the wheat D genome Aegilops tauschii.</title>
        <authorList>
            <person name="Luo M.C."/>
            <person name="Gu Y.Q."/>
            <person name="Puiu D."/>
            <person name="Wang H."/>
            <person name="Twardziok S.O."/>
            <person name="Deal K.R."/>
            <person name="Huo N."/>
            <person name="Zhu T."/>
            <person name="Wang L."/>
            <person name="Wang Y."/>
            <person name="McGuire P.E."/>
            <person name="Liu S."/>
            <person name="Long H."/>
            <person name="Ramasamy R.K."/>
            <person name="Rodriguez J.C."/>
            <person name="Van S.L."/>
            <person name="Yuan L."/>
            <person name="Wang Z."/>
            <person name="Xia Z."/>
            <person name="Xiao L."/>
            <person name="Anderson O.D."/>
            <person name="Ouyang S."/>
            <person name="Liang Y."/>
            <person name="Zimin A.V."/>
            <person name="Pertea G."/>
            <person name="Qi P."/>
            <person name="Bennetzen J.L."/>
            <person name="Dai X."/>
            <person name="Dawson M.W."/>
            <person name="Muller H.G."/>
            <person name="Kugler K."/>
            <person name="Rivarola-Duarte L."/>
            <person name="Spannagl M."/>
            <person name="Mayer K.F.X."/>
            <person name="Lu F.H."/>
            <person name="Bevan M.W."/>
            <person name="Leroy P."/>
            <person name="Li P."/>
            <person name="You F.M."/>
            <person name="Sun Q."/>
            <person name="Liu Z."/>
            <person name="Lyons E."/>
            <person name="Wicker T."/>
            <person name="Salzberg S.L."/>
            <person name="Devos K.M."/>
            <person name="Dvorak J."/>
        </authorList>
    </citation>
    <scope>NUCLEOTIDE SEQUENCE [LARGE SCALE GENOMIC DNA]</scope>
    <source>
        <strain evidence="1">cv. AL8/78</strain>
    </source>
</reference>
<keyword evidence="2" id="KW-1185">Reference proteome</keyword>
<dbReference type="Gramene" id="AET3Gv20187800.1">
    <property type="protein sequence ID" value="AET3Gv20187800.1"/>
    <property type="gene ID" value="AET3Gv20187800"/>
</dbReference>
<evidence type="ECO:0000313" key="2">
    <source>
        <dbReference type="Proteomes" id="UP000015105"/>
    </source>
</evidence>
<reference evidence="2" key="2">
    <citation type="journal article" date="2017" name="Nat. Plants">
        <title>The Aegilops tauschii genome reveals multiple impacts of transposons.</title>
        <authorList>
            <person name="Zhao G."/>
            <person name="Zou C."/>
            <person name="Li K."/>
            <person name="Wang K."/>
            <person name="Li T."/>
            <person name="Gao L."/>
            <person name="Zhang X."/>
            <person name="Wang H."/>
            <person name="Yang Z."/>
            <person name="Liu X."/>
            <person name="Jiang W."/>
            <person name="Mao L."/>
            <person name="Kong X."/>
            <person name="Jiao Y."/>
            <person name="Jia J."/>
        </authorList>
    </citation>
    <scope>NUCLEOTIDE SEQUENCE [LARGE SCALE GENOMIC DNA]</scope>
    <source>
        <strain evidence="2">cv. AL8/78</strain>
    </source>
</reference>
<dbReference type="EnsemblPlants" id="AET3Gv20187800.1">
    <property type="protein sequence ID" value="AET3Gv20187800.1"/>
    <property type="gene ID" value="AET3Gv20187800"/>
</dbReference>
<reference evidence="1" key="4">
    <citation type="submission" date="2019-03" db="UniProtKB">
        <authorList>
            <consortium name="EnsemblPlants"/>
        </authorList>
    </citation>
    <scope>IDENTIFICATION</scope>
</reference>
<protein>
    <submittedName>
        <fullName evidence="1">Uncharacterized protein</fullName>
    </submittedName>
</protein>
<dbReference type="AlphaFoldDB" id="A0A453E1L2"/>
<proteinExistence type="predicted"/>
<reference evidence="2" key="1">
    <citation type="journal article" date="2014" name="Science">
        <title>Ancient hybridizations among the ancestral genomes of bread wheat.</title>
        <authorList>
            <consortium name="International Wheat Genome Sequencing Consortium,"/>
            <person name="Marcussen T."/>
            <person name="Sandve S.R."/>
            <person name="Heier L."/>
            <person name="Spannagl M."/>
            <person name="Pfeifer M."/>
            <person name="Jakobsen K.S."/>
            <person name="Wulff B.B."/>
            <person name="Steuernagel B."/>
            <person name="Mayer K.F."/>
            <person name="Olsen O.A."/>
        </authorList>
    </citation>
    <scope>NUCLEOTIDE SEQUENCE [LARGE SCALE GENOMIC DNA]</scope>
    <source>
        <strain evidence="2">cv. AL8/78</strain>
    </source>
</reference>
<dbReference type="Proteomes" id="UP000015105">
    <property type="component" value="Chromosome 3D"/>
</dbReference>
<evidence type="ECO:0000313" key="1">
    <source>
        <dbReference type="EnsemblPlants" id="AET3Gv20187800.1"/>
    </source>
</evidence>
<sequence length="48" mass="5321">FFSLLLKFRIVVRICVLIKEQKGSISLLSNSQLNGLAKLVQPHLSVVA</sequence>
<name>A0A453E1L2_AEGTS</name>
<reference evidence="1" key="5">
    <citation type="journal article" date="2021" name="G3 (Bethesda)">
        <title>Aegilops tauschii genome assembly Aet v5.0 features greater sequence contiguity and improved annotation.</title>
        <authorList>
            <person name="Wang L."/>
            <person name="Zhu T."/>
            <person name="Rodriguez J.C."/>
            <person name="Deal K.R."/>
            <person name="Dubcovsky J."/>
            <person name="McGuire P.E."/>
            <person name="Lux T."/>
            <person name="Spannagl M."/>
            <person name="Mayer K.F.X."/>
            <person name="Baldrich P."/>
            <person name="Meyers B.C."/>
            <person name="Huo N."/>
            <person name="Gu Y.Q."/>
            <person name="Zhou H."/>
            <person name="Devos K.M."/>
            <person name="Bennetzen J.L."/>
            <person name="Unver T."/>
            <person name="Budak H."/>
            <person name="Gulick P.J."/>
            <person name="Galiba G."/>
            <person name="Kalapos B."/>
            <person name="Nelson D.R."/>
            <person name="Li P."/>
            <person name="You F.M."/>
            <person name="Luo M.C."/>
            <person name="Dvorak J."/>
        </authorList>
    </citation>
    <scope>NUCLEOTIDE SEQUENCE [LARGE SCALE GENOMIC DNA]</scope>
    <source>
        <strain evidence="1">cv. AL8/78</strain>
    </source>
</reference>